<dbReference type="Proteomes" id="UP000001555">
    <property type="component" value="Unassembled WGS sequence"/>
</dbReference>
<dbReference type="PaxDb" id="6945-B7QEW3"/>
<gene>
    <name evidence="1" type="ORF">IscW_ISCW012612</name>
</gene>
<protein>
    <submittedName>
        <fullName evidence="1 2">Uncharacterized protein</fullName>
    </submittedName>
</protein>
<dbReference type="AlphaFoldDB" id="B7QEW3"/>
<dbReference type="HOGENOM" id="CLU_3126685_0_0_1"/>
<reference evidence="2" key="2">
    <citation type="submission" date="2020-05" db="UniProtKB">
        <authorList>
            <consortium name="EnsemblMetazoa"/>
        </authorList>
    </citation>
    <scope>IDENTIFICATION</scope>
    <source>
        <strain evidence="2">wikel</strain>
    </source>
</reference>
<dbReference type="InParanoid" id="B7QEW3"/>
<reference evidence="1 3" key="1">
    <citation type="submission" date="2008-03" db="EMBL/GenBank/DDBJ databases">
        <title>Annotation of Ixodes scapularis.</title>
        <authorList>
            <consortium name="Ixodes scapularis Genome Project Consortium"/>
            <person name="Caler E."/>
            <person name="Hannick L.I."/>
            <person name="Bidwell S."/>
            <person name="Joardar V."/>
            <person name="Thiagarajan M."/>
            <person name="Amedeo P."/>
            <person name="Galinsky K.J."/>
            <person name="Schobel S."/>
            <person name="Inman J."/>
            <person name="Hostetler J."/>
            <person name="Miller J."/>
            <person name="Hammond M."/>
            <person name="Megy K."/>
            <person name="Lawson D."/>
            <person name="Kodira C."/>
            <person name="Sutton G."/>
            <person name="Meyer J."/>
            <person name="Hill C.A."/>
            <person name="Birren B."/>
            <person name="Nene V."/>
            <person name="Collins F."/>
            <person name="Alarcon-Chaidez F."/>
            <person name="Wikel S."/>
            <person name="Strausberg R."/>
        </authorList>
    </citation>
    <scope>NUCLEOTIDE SEQUENCE [LARGE SCALE GENOMIC DNA]</scope>
    <source>
        <strain evidence="3">Wikel</strain>
        <strain evidence="1">Wikel colony</strain>
    </source>
</reference>
<keyword evidence="3" id="KW-1185">Reference proteome</keyword>
<dbReference type="EMBL" id="ABJB010881110">
    <property type="status" value="NOT_ANNOTATED_CDS"/>
    <property type="molecule type" value="Genomic_DNA"/>
</dbReference>
<dbReference type="VEuPathDB" id="VectorBase:ISCI012612"/>
<evidence type="ECO:0000313" key="1">
    <source>
        <dbReference type="EMBL" id="EEC17385.1"/>
    </source>
</evidence>
<accession>B7QEW3</accession>
<sequence>MSTSDLFLNTLFAPGGVLKVRLVSLLSTTRLYPDEPEASACVGRSSSSGT</sequence>
<name>B7QEW3_IXOSC</name>
<dbReference type="EnsemblMetazoa" id="ISCW012612-RA">
    <property type="protein sequence ID" value="ISCW012612-PA"/>
    <property type="gene ID" value="ISCW012612"/>
</dbReference>
<organism>
    <name type="scientific">Ixodes scapularis</name>
    <name type="common">Black-legged tick</name>
    <name type="synonym">Deer tick</name>
    <dbReference type="NCBI Taxonomy" id="6945"/>
    <lineage>
        <taxon>Eukaryota</taxon>
        <taxon>Metazoa</taxon>
        <taxon>Ecdysozoa</taxon>
        <taxon>Arthropoda</taxon>
        <taxon>Chelicerata</taxon>
        <taxon>Arachnida</taxon>
        <taxon>Acari</taxon>
        <taxon>Parasitiformes</taxon>
        <taxon>Ixodida</taxon>
        <taxon>Ixodoidea</taxon>
        <taxon>Ixodidae</taxon>
        <taxon>Ixodinae</taxon>
        <taxon>Ixodes</taxon>
    </lineage>
</organism>
<dbReference type="EMBL" id="DS922373">
    <property type="protein sequence ID" value="EEC17385.1"/>
    <property type="molecule type" value="Genomic_DNA"/>
</dbReference>
<evidence type="ECO:0000313" key="2">
    <source>
        <dbReference type="EnsemblMetazoa" id="ISCW012612-PA"/>
    </source>
</evidence>
<evidence type="ECO:0000313" key="3">
    <source>
        <dbReference type="Proteomes" id="UP000001555"/>
    </source>
</evidence>
<dbReference type="VEuPathDB" id="VectorBase:ISCW012612"/>
<proteinExistence type="predicted"/>